<name>A0A0N7IFY3_9BACE</name>
<reference evidence="1 2" key="1">
    <citation type="journal article" date="2015" name="Science">
        <title>Genetic determinants of in vivo fitness and diet responsiveness in multiple human gut Bacteroides.</title>
        <authorList>
            <person name="Wu M."/>
            <person name="McNulty N.P."/>
            <person name="Rodionov D.A."/>
            <person name="Khoroshkin M.S."/>
            <person name="Griffin N.W."/>
            <person name="Cheng J."/>
            <person name="Latreille P."/>
            <person name="Kerstetter R.A."/>
            <person name="Terrapon N."/>
            <person name="Henrissat B."/>
            <person name="Osterman A.L."/>
            <person name="Gordon J.I."/>
        </authorList>
    </citation>
    <scope>NUCLEOTIDE SEQUENCE [LARGE SCALE GENOMIC DNA]</scope>
    <source>
        <strain evidence="1 2">WH2</strain>
    </source>
</reference>
<sequence length="110" mass="12953">MIVRPYKLCNNACRGESSFHRICKVAFLTQTLCHVCRDKVLGKNQGHSDNLMLLEKTDKLFIDIEKNGGLTDEEERVTKRIVRRGNKLIDEFEKEKERRIREREIEKFGS</sequence>
<dbReference type="KEGG" id="bcel:BcellWH2_04266"/>
<dbReference type="PATRIC" id="fig|246787.4.peg.4408"/>
<proteinExistence type="predicted"/>
<gene>
    <name evidence="1" type="ORF">BcellWH2_04266</name>
</gene>
<evidence type="ECO:0000313" key="2">
    <source>
        <dbReference type="Proteomes" id="UP000061809"/>
    </source>
</evidence>
<accession>A0A0N7IFY3</accession>
<dbReference type="Proteomes" id="UP000061809">
    <property type="component" value="Chromosome"/>
</dbReference>
<evidence type="ECO:0000313" key="1">
    <source>
        <dbReference type="EMBL" id="ALJ61483.1"/>
    </source>
</evidence>
<organism evidence="1 2">
    <name type="scientific">Bacteroides cellulosilyticus</name>
    <dbReference type="NCBI Taxonomy" id="246787"/>
    <lineage>
        <taxon>Bacteria</taxon>
        <taxon>Pseudomonadati</taxon>
        <taxon>Bacteroidota</taxon>
        <taxon>Bacteroidia</taxon>
        <taxon>Bacteroidales</taxon>
        <taxon>Bacteroidaceae</taxon>
        <taxon>Bacteroides</taxon>
    </lineage>
</organism>
<dbReference type="EMBL" id="CP012801">
    <property type="protein sequence ID" value="ALJ61483.1"/>
    <property type="molecule type" value="Genomic_DNA"/>
</dbReference>
<dbReference type="AlphaFoldDB" id="A0A0N7IFY3"/>
<protein>
    <submittedName>
        <fullName evidence="1">Uncharacterized protein</fullName>
    </submittedName>
</protein>